<feature type="disulfide bond" evidence="18">
    <location>
        <begin position="2119"/>
        <end position="2128"/>
    </location>
</feature>
<feature type="domain" description="EGF-like" evidence="22">
    <location>
        <begin position="2397"/>
        <end position="2435"/>
    </location>
</feature>
<feature type="disulfide bond" evidence="18">
    <location>
        <begin position="2271"/>
        <end position="2280"/>
    </location>
</feature>
<dbReference type="GO" id="GO:0030182">
    <property type="term" value="P:neuron differentiation"/>
    <property type="evidence" value="ECO:0007669"/>
    <property type="project" value="UniProtKB-ARBA"/>
</dbReference>
<dbReference type="SMART" id="SM01411">
    <property type="entry name" value="Ephrin_rec_like"/>
    <property type="match status" value="4"/>
</dbReference>
<gene>
    <name evidence="26" type="ORF">P5673_020205</name>
</gene>
<dbReference type="PROSITE" id="PS50825">
    <property type="entry name" value="HYR"/>
    <property type="match status" value="4"/>
</dbReference>
<feature type="disulfide bond" evidence="18">
    <location>
        <begin position="2195"/>
        <end position="2204"/>
    </location>
</feature>
<dbReference type="FunFam" id="2.10.25.10:FF:000122">
    <property type="entry name" value="Protein crumbs homolog 2"/>
    <property type="match status" value="2"/>
</dbReference>
<feature type="domain" description="Sushi" evidence="24">
    <location>
        <begin position="1083"/>
        <end position="1148"/>
    </location>
</feature>
<dbReference type="GO" id="GO:0003002">
    <property type="term" value="P:regionalization"/>
    <property type="evidence" value="ECO:0007669"/>
    <property type="project" value="UniProtKB-ARBA"/>
</dbReference>
<dbReference type="InterPro" id="IPR036383">
    <property type="entry name" value="TSP1_rpt_sf"/>
</dbReference>
<dbReference type="EMBL" id="JARQWQ010000049">
    <property type="protein sequence ID" value="KAK2557471.1"/>
    <property type="molecule type" value="Genomic_DNA"/>
</dbReference>
<dbReference type="PROSITE" id="PS01187">
    <property type="entry name" value="EGF_CA"/>
    <property type="match status" value="9"/>
</dbReference>
<keyword evidence="6" id="KW-0272">Extracellular matrix</keyword>
<dbReference type="GO" id="GO:0048592">
    <property type="term" value="P:eye morphogenesis"/>
    <property type="evidence" value="ECO:0007669"/>
    <property type="project" value="UniProtKB-ARBA"/>
</dbReference>
<dbReference type="Pfam" id="PF02494">
    <property type="entry name" value="HYR"/>
    <property type="match status" value="4"/>
</dbReference>
<keyword evidence="16 18" id="KW-1015">Disulfide bond</keyword>
<dbReference type="GO" id="GO:0120025">
    <property type="term" value="C:plasma membrane bounded cell projection"/>
    <property type="evidence" value="ECO:0007669"/>
    <property type="project" value="UniProtKB-ARBA"/>
</dbReference>
<keyword evidence="5" id="KW-0964">Secreted</keyword>
<feature type="domain" description="EGF-like" evidence="22">
    <location>
        <begin position="2359"/>
        <end position="2395"/>
    </location>
</feature>
<dbReference type="PROSITE" id="PS00022">
    <property type="entry name" value="EGF_1"/>
    <property type="match status" value="22"/>
</dbReference>
<feature type="domain" description="HYR" evidence="23">
    <location>
        <begin position="409"/>
        <end position="493"/>
    </location>
</feature>
<feature type="disulfide bond" evidence="18">
    <location>
        <begin position="1739"/>
        <end position="1748"/>
    </location>
</feature>
<dbReference type="InterPro" id="IPR001759">
    <property type="entry name" value="PTX_dom"/>
</dbReference>
<feature type="domain" description="Sushi" evidence="24">
    <location>
        <begin position="350"/>
        <end position="410"/>
    </location>
</feature>
<dbReference type="GO" id="GO:0051241">
    <property type="term" value="P:negative regulation of multicellular organismal process"/>
    <property type="evidence" value="ECO:0007669"/>
    <property type="project" value="UniProtKB-ARBA"/>
</dbReference>
<keyword evidence="11" id="KW-0677">Repeat</keyword>
<dbReference type="GO" id="GO:0008593">
    <property type="term" value="P:regulation of Notch signaling pathway"/>
    <property type="evidence" value="ECO:0007669"/>
    <property type="project" value="UniProtKB-ARBA"/>
</dbReference>
<evidence type="ECO:0000256" key="1">
    <source>
        <dbReference type="ARBA" id="ARBA00004247"/>
    </source>
</evidence>
<dbReference type="InterPro" id="IPR000742">
    <property type="entry name" value="EGF"/>
</dbReference>
<feature type="disulfide bond" evidence="18">
    <location>
        <begin position="1853"/>
        <end position="1862"/>
    </location>
</feature>
<sequence length="3137" mass="341061">MKATTTNANIHFISFVKSTMISGKLQFPFNDNKKTKVKASSTKTYGQGSSLKTAMRSILVVIAVVWASCSFPDFASGCGGCGPWRSCKCFLSSIRGTEIALKTASIKTKLVVCQAFLVARVSSVLSWSCVVCFRGPSASTPFADQASFSTAPVKARRGQGGGTRSQRDTEDPQKCAPGATCVWSSSSPRALPTASPAPVHGKWGPWQPSDWDSVSCSGGYRTRWRYCNKPRPANGGRHCSGSNTESIACDECRCEHISLSYGGSCTCMCSPGYKRRASNFRRCDRITCATSSWPSPNNGRSSCSGIYQVAFGTRCIVICNRGYRINGPTSSRCGNNGIWSPSSRPNCQVTECSTLSPPDNGDITPSICKTRPLHGQECRYECNPGYTIVGFMSTRCDNGHWSHAGVQCRDTQPPSFGESCPLPRTVYANKGKTTAMVFWKPVKATDNDRATVSASPAVTSPHEFNEGSHTVIFTAVDPSQNTKFCHFKVNVQVLRCQVLSPPTNGKLESGVCGNVFGRVCRLKCNKGYELKGSVASICDKVPGTNRVRWTGNKTYCKAVECPSLNTTDHAVKTGYGCSGPTSRFCTVCFFSCILGYEVVGGSLHRTCQENREWSGAQLQCRAVTCPAMTVKSEGLIVSPSACVNSSASLRYAAECRFTCKKGYQLVEPGLKTCAQNKKWFPIGNPSCRDVSEPTFSNCPSNFHKTADRSTTSTTITWIAPTATDNSEFIPNVTHSGRKPGERFAAGEHNIRYVASDKTGNVGECKFKVFVSVVRCVPRLYAPAGGTKFCTNDNIYGSECSFSCHTGYTRVGSAKRVCEKNTTTSAGFWTGNETQCELARCPRLHPSPNSIQSGCGAGSDYNVFGDKCLFYCDMGYRKSLQAPDKGRVSPSSCTVSPEYGTTCHFSCTKGYRLHGEPIASCLSDGQWSKDANVSCKDVESPSFGVTCPSDTKRFADRGKNFTAVTWPTVIATDNSGVVPTVTNSGVKSIFYRGRHFISYNATDEAGNYKSCKFVVTIEVLKCQALRPPLNGFIDGNCDNSYGSTCTMRCHDGYNLIGAENVTCEARLGHITGFWDNAVPVCKVQRCSSLAAPQFGFIYPYMCTSFPVSGTICHLECRNGFRGNGGVHEMRCGKDGKWSSDESLMLKCLDVVPPVFLSCPSDIRVNLGINSSVLVNWTIPVAVDNSNMAPQISVSPPGVAPPYSFYNNTNVVYTAKDPSGNERKCSFRVLLEDNSGPIVVYCPSDQNITVTRMKTAVTWQSPQFKDNSNSPLVVTCSHQSGTEFYWGTWNVHSRNCIDKRPPENGAKACDDWAFGRMCSPFCNDRWDFAQKLPRFTIWSCGATGMWLPPMRWPDCTRVFQPGQARMAMDLYYFNGDCNTPGAQAQIKQNFIQILNGSLYKEICTDPAIKDKCRADNVKVTCALVRSVVQRKKRSSVLIDNSTGAGDTKDSKVLAGLVGIKMAKNISIAIRKAVENGNFSLNINGTVFLPEAQSLNISEPVRFCNKGQAYRDGICVSCYFGTYLNTTLGTCEDCPVGTYQDRVSQEMCVLCPPRTSTEETRTYNRSGCIAVCKPGSYSPTGLEPCFLCQKGDYQPLEGQRSCLTCRANTTTPGDGSNSSLHCGAPCPAGSSSSTGLAPCSLCDRHSFQHNNESRSCVPCPGTTVTVHPGSKSAQDCIEINECDSNPCQHNSTCTDLIGDFLCTCQPGYTAKQCQTNIDDCQEQPCFNNATCQDLVNNYTCTCTQGYRGFNCEDDINECISSPCFNNASCLNFPGNYTCQCAPGYTGNLCDTDIDECLEFPCQNGGSCRDGINEYKCDCAIGFQGTDCEVNINDCASDPCQNGANCVDGIASYQCLCPAGFNGTSCEHDIDECINANCKNNATCLDLINDFYCVCQKGFTGKLCEVNINECSSNPCMNQGTCVDGVNKYLCVCKDGFDGLLCENNINDCASNPCSNNGSCHDAVNNFTCLCPLGFTGKTCSVDIDYCASSPCFNNASCFDGRTSFICQCADGFDGDQCQYDIDDCRNVTCSNMGTCTDGINEYKCICSQGFTGLNCEINIDECAQNPCLNDGTCTDLVNDFQCTCKSGYTGRNCSLNIDECSSSPCQNNATCVDNVNNYTCACVDGFSGQRCQLNIDDCLVNACANGATCRDGVNTYSCDCPPGFVGEQCETELDECDSFPCLYGGTCYDHVNAYNCSCRPGFDGQRCQLNIDDCKSNPCLNNGTCADLVANYSCSCLIGFTGMHCEHRIDYCKDANCTQNGVCVNLHTGFLCNCGGGYFGKYCEIEIDECSTEPCFNNATCHDFSNNFTCSCTAGFTGRYCDLNIDDCVNNFCQNNATCVDHTLGYTCLCADGYNGSHCETEINECELEPCQNNGTCINQKPGYQCRCLDHFTGENCENLTNLCLSSPCQNQGTCLPDNSTGTFTCLCKTGFTGVACDVNIDDCVSDPCMPNSYCIDMVNGYECKCYPSHTGDRCDIFLGSNFDLIFKRQTTSDMVILSDGDSIPNMRFFTIALFVKADSSHKLGTLFSYSVPNMPNDTIILSFTESKVQLGIKDEGVSADFELADDDWHYLGVIWNGITGNVSMYIDRTEVKSKGNVLQGHTITGGGWIVLGQRYLAEEKTSLLSTAFVGTLHQVSLWDVPATANHMWNAAHNCTWPIAGTLAICTTNCSHFLDCESRHGLYHCTCQGGFTGPHCDINVDECSSSPCIHGTCEDGINQYDCVCNKGYWGTNCEKQIHDEGECPALPQPENGAMFCKKLSGRTLCTMTCNEGYSFNAKTKTTYGCGPETKWKWDGMRDINVLICTSKAKPKEIEHTLSLKFPGIHCQMNRNVVKSAVDQQVTKTLAAVSGCNDSNACTLKEVSVPACNQINRRSVADGMKIVLSLAIKAIDSPTLADDIEETSEAVLFQMQYVVSTGQFRISLPGMNSTAERSSFQHLTSEITCNPGFVKSNDRGCVACPVGTFNHISSVVNKQKSSSCTPCPQGKYQDEEGQRNCKPCDKGKKTQSLGARSRQDCSVGKDTSGNNTSVPVTTTENSEKGIAVAIAIPSAVVATVIIAIVFYYRTRTFSEDNQGFEEGHYSEMPAEDHTYENPPSQWKSSGHEVVKNHDLCLQNTDYQHLHFVNGRPEPTYAGLKTESEL</sequence>
<feature type="domain" description="EGF-like" evidence="22">
    <location>
        <begin position="2093"/>
        <end position="2129"/>
    </location>
</feature>
<evidence type="ECO:0000256" key="19">
    <source>
        <dbReference type="PROSITE-ProRule" id="PRU00302"/>
    </source>
</evidence>
<feature type="domain" description="Sushi" evidence="24">
    <location>
        <begin position="559"/>
        <end position="622"/>
    </location>
</feature>
<dbReference type="GO" id="GO:0002064">
    <property type="term" value="P:epithelial cell development"/>
    <property type="evidence" value="ECO:0007669"/>
    <property type="project" value="UniProtKB-ARBA"/>
</dbReference>
<evidence type="ECO:0000256" key="20">
    <source>
        <dbReference type="SAM" id="MobiDB-lite"/>
    </source>
</evidence>
<feature type="domain" description="EGF-like" evidence="22">
    <location>
        <begin position="2017"/>
        <end position="2053"/>
    </location>
</feature>
<dbReference type="GO" id="GO:0050877">
    <property type="term" value="P:nervous system process"/>
    <property type="evidence" value="ECO:0007669"/>
    <property type="project" value="UniProtKB-ARBA"/>
</dbReference>
<evidence type="ECO:0000256" key="15">
    <source>
        <dbReference type="ARBA" id="ARBA00023136"/>
    </source>
</evidence>
<feature type="domain" description="Sushi" evidence="24">
    <location>
        <begin position="1019"/>
        <end position="1082"/>
    </location>
</feature>
<evidence type="ECO:0000256" key="9">
    <source>
        <dbReference type="ARBA" id="ARBA00022692"/>
    </source>
</evidence>
<feature type="domain" description="Sushi" evidence="24">
    <location>
        <begin position="773"/>
        <end position="837"/>
    </location>
</feature>
<organism evidence="26 27">
    <name type="scientific">Acropora cervicornis</name>
    <name type="common">Staghorn coral</name>
    <dbReference type="NCBI Taxonomy" id="6130"/>
    <lineage>
        <taxon>Eukaryota</taxon>
        <taxon>Metazoa</taxon>
        <taxon>Cnidaria</taxon>
        <taxon>Anthozoa</taxon>
        <taxon>Hexacorallia</taxon>
        <taxon>Scleractinia</taxon>
        <taxon>Astrocoeniina</taxon>
        <taxon>Acroporidae</taxon>
        <taxon>Acropora</taxon>
    </lineage>
</organism>
<dbReference type="InterPro" id="IPR000436">
    <property type="entry name" value="Sushi_SCR_CCP_dom"/>
</dbReference>
<dbReference type="Pfam" id="PF00084">
    <property type="entry name" value="Sushi"/>
    <property type="match status" value="7"/>
</dbReference>
<dbReference type="FunFam" id="2.10.25.10:FF:000004">
    <property type="entry name" value="Neurogenic locus notch 1"/>
    <property type="match status" value="4"/>
</dbReference>
<feature type="domain" description="EGF-like" evidence="22">
    <location>
        <begin position="1751"/>
        <end position="1787"/>
    </location>
</feature>
<dbReference type="GO" id="GO:0048871">
    <property type="term" value="P:multicellular organismal-level homeostasis"/>
    <property type="evidence" value="ECO:0007669"/>
    <property type="project" value="UniProtKB-ARBA"/>
</dbReference>
<evidence type="ECO:0000259" key="25">
    <source>
        <dbReference type="PROSITE" id="PS51828"/>
    </source>
</evidence>
<keyword evidence="7 18" id="KW-0245">EGF-like domain</keyword>
<dbReference type="PROSITE" id="PS51828">
    <property type="entry name" value="PTX_2"/>
    <property type="match status" value="1"/>
</dbReference>
<keyword evidence="27" id="KW-1185">Reference proteome</keyword>
<feature type="disulfide bond" evidence="18">
    <location>
        <begin position="2081"/>
        <end position="2090"/>
    </location>
</feature>
<dbReference type="InterPro" id="IPR051830">
    <property type="entry name" value="NOTCH_homolog"/>
</dbReference>
<dbReference type="GO" id="GO:0009792">
    <property type="term" value="P:embryo development ending in birth or egg hatching"/>
    <property type="evidence" value="ECO:0007669"/>
    <property type="project" value="UniProtKB-ARBA"/>
</dbReference>
<evidence type="ECO:0000259" key="22">
    <source>
        <dbReference type="PROSITE" id="PS50026"/>
    </source>
</evidence>
<feature type="disulfide bond" evidence="18">
    <location>
        <begin position="2663"/>
        <end position="2673"/>
    </location>
</feature>
<keyword evidence="12" id="KW-0221">Differentiation</keyword>
<feature type="domain" description="Sushi" evidence="24">
    <location>
        <begin position="494"/>
        <end position="558"/>
    </location>
</feature>
<feature type="disulfide bond" evidence="18">
    <location>
        <begin position="1701"/>
        <end position="1710"/>
    </location>
</feature>
<feature type="domain" description="EGF-like" evidence="22">
    <location>
        <begin position="1713"/>
        <end position="1749"/>
    </location>
</feature>
<dbReference type="SUPFAM" id="SSF57535">
    <property type="entry name" value="Complement control module/SCR domain"/>
    <property type="match status" value="10"/>
</dbReference>
<keyword evidence="4" id="KW-1003">Cell membrane</keyword>
<feature type="domain" description="Pentraxin (PTX)" evidence="25">
    <location>
        <begin position="2478"/>
        <end position="2682"/>
    </location>
</feature>
<dbReference type="SMART" id="SM00181">
    <property type="entry name" value="EGF"/>
    <property type="match status" value="25"/>
</dbReference>
<feature type="region of interest" description="Disordered" evidence="20">
    <location>
        <begin position="2980"/>
        <end position="3030"/>
    </location>
</feature>
<dbReference type="PROSITE" id="PS50923">
    <property type="entry name" value="SUSHI"/>
    <property type="match status" value="9"/>
</dbReference>
<evidence type="ECO:0000256" key="18">
    <source>
        <dbReference type="PROSITE-ProRule" id="PRU00076"/>
    </source>
</evidence>
<dbReference type="Gene3D" id="2.10.25.10">
    <property type="entry name" value="Laminin"/>
    <property type="match status" value="22"/>
</dbReference>
<dbReference type="FunFam" id="2.10.25.10:FF:000123">
    <property type="entry name" value="Crumbs homolog 1 (Drosophila)"/>
    <property type="match status" value="2"/>
</dbReference>
<feature type="domain" description="EGF-like" evidence="22">
    <location>
        <begin position="2131"/>
        <end position="2167"/>
    </location>
</feature>
<evidence type="ECO:0000256" key="21">
    <source>
        <dbReference type="SAM" id="Phobius"/>
    </source>
</evidence>
<dbReference type="InterPro" id="IPR013320">
    <property type="entry name" value="ConA-like_dom_sf"/>
</dbReference>
<feature type="domain" description="EGF-like" evidence="22">
    <location>
        <begin position="2696"/>
        <end position="2731"/>
    </location>
</feature>
<feature type="domain" description="Sushi" evidence="24">
    <location>
        <begin position="623"/>
        <end position="689"/>
    </location>
</feature>
<feature type="domain" description="EGF-like" evidence="22">
    <location>
        <begin position="1789"/>
        <end position="1825"/>
    </location>
</feature>
<dbReference type="InterPro" id="IPR011641">
    <property type="entry name" value="Tyr-kin_ephrin_A/B_rcpt-like"/>
</dbReference>
<feature type="disulfide bond" evidence="18">
    <location>
        <begin position="2700"/>
        <end position="2710"/>
    </location>
</feature>
<feature type="disulfide bond" evidence="18">
    <location>
        <begin position="1929"/>
        <end position="1938"/>
    </location>
</feature>
<keyword evidence="3" id="KW-0217">Developmental protein</keyword>
<proteinExistence type="predicted"/>
<evidence type="ECO:0000256" key="17">
    <source>
        <dbReference type="ARBA" id="ARBA00023180"/>
    </source>
</evidence>
<feature type="disulfide bond" evidence="18">
    <location>
        <begin position="2463"/>
        <end position="2472"/>
    </location>
</feature>
<dbReference type="FunFam" id="2.10.25.10:FF:000066">
    <property type="entry name" value="FAT atypical cadherin 4"/>
    <property type="match status" value="1"/>
</dbReference>
<dbReference type="GO" id="GO:0048638">
    <property type="term" value="P:regulation of developmental growth"/>
    <property type="evidence" value="ECO:0007669"/>
    <property type="project" value="UniProtKB-ARBA"/>
</dbReference>
<comment type="caution">
    <text evidence="26">The sequence shown here is derived from an EMBL/GenBank/DDBJ whole genome shotgun (WGS) entry which is preliminary data.</text>
</comment>
<dbReference type="GO" id="GO:0060255">
    <property type="term" value="P:regulation of macromolecule metabolic process"/>
    <property type="evidence" value="ECO:0007669"/>
    <property type="project" value="UniProtKB-ARBA"/>
</dbReference>
<dbReference type="InterPro" id="IPR003410">
    <property type="entry name" value="HYR_dom"/>
</dbReference>
<feature type="domain" description="EGF-like" evidence="22">
    <location>
        <begin position="2437"/>
        <end position="2473"/>
    </location>
</feature>
<feature type="domain" description="EGF-like" evidence="22">
    <location>
        <begin position="1941"/>
        <end position="1977"/>
    </location>
</feature>
<dbReference type="FunFam" id="2.10.25.10:FF:000565">
    <property type="entry name" value="Predicted protein"/>
    <property type="match status" value="1"/>
</dbReference>
<feature type="domain" description="EGF-like" evidence="22">
    <location>
        <begin position="2169"/>
        <end position="2205"/>
    </location>
</feature>
<feature type="disulfide bond" evidence="18">
    <location>
        <begin position="1891"/>
        <end position="1900"/>
    </location>
</feature>
<dbReference type="SUPFAM" id="SSF82895">
    <property type="entry name" value="TSP-1 type 1 repeat"/>
    <property type="match status" value="1"/>
</dbReference>
<evidence type="ECO:0000256" key="7">
    <source>
        <dbReference type="ARBA" id="ARBA00022536"/>
    </source>
</evidence>
<feature type="compositionally biased region" description="Polar residues" evidence="20">
    <location>
        <begin position="3017"/>
        <end position="3030"/>
    </location>
</feature>
<feature type="domain" description="HYR" evidence="23">
    <location>
        <begin position="688"/>
        <end position="772"/>
    </location>
</feature>
<name>A0AAD9QA12_ACRCE</name>
<keyword evidence="8" id="KW-0597">Phosphoprotein</keyword>
<dbReference type="InterPro" id="IPR018097">
    <property type="entry name" value="EGF_Ca-bd_CS"/>
</dbReference>
<dbReference type="SUPFAM" id="SSF49899">
    <property type="entry name" value="Concanavalin A-like lectins/glucanases"/>
    <property type="match status" value="1"/>
</dbReference>
<dbReference type="GO" id="GO:0051049">
    <property type="term" value="P:regulation of transport"/>
    <property type="evidence" value="ECO:0007669"/>
    <property type="project" value="UniProtKB-ARBA"/>
</dbReference>
<dbReference type="FunFam" id="2.10.25.10:FF:000045">
    <property type="entry name" value="Slit guidance ligand 2"/>
    <property type="match status" value="2"/>
</dbReference>
<dbReference type="SUPFAM" id="SSF57196">
    <property type="entry name" value="EGF/Laminin"/>
    <property type="match status" value="16"/>
</dbReference>
<evidence type="ECO:0000259" key="23">
    <source>
        <dbReference type="PROSITE" id="PS50825"/>
    </source>
</evidence>
<dbReference type="Proteomes" id="UP001249851">
    <property type="component" value="Unassembled WGS sequence"/>
</dbReference>
<feature type="domain" description="EGF-like" evidence="22">
    <location>
        <begin position="2207"/>
        <end position="2243"/>
    </location>
</feature>
<dbReference type="FunFam" id="2.10.25.10:FF:000472">
    <property type="entry name" value="Uncharacterized protein, isoform A"/>
    <property type="match status" value="1"/>
</dbReference>
<dbReference type="Pfam" id="PF00008">
    <property type="entry name" value="EGF"/>
    <property type="match status" value="16"/>
</dbReference>
<dbReference type="PANTHER" id="PTHR24033:SF151">
    <property type="entry name" value="NOTCH 2"/>
    <property type="match status" value="1"/>
</dbReference>
<evidence type="ECO:0000256" key="13">
    <source>
        <dbReference type="ARBA" id="ARBA00022837"/>
    </source>
</evidence>
<feature type="domain" description="EGF-like" evidence="22">
    <location>
        <begin position="2055"/>
        <end position="2091"/>
    </location>
</feature>
<dbReference type="PRINTS" id="PR00010">
    <property type="entry name" value="EGFBLOOD"/>
</dbReference>
<dbReference type="CDD" id="cd00033">
    <property type="entry name" value="CCP"/>
    <property type="match status" value="7"/>
</dbReference>
<dbReference type="PROSITE" id="PS01186">
    <property type="entry name" value="EGF_2"/>
    <property type="match status" value="21"/>
</dbReference>
<dbReference type="GO" id="GO:0009967">
    <property type="term" value="P:positive regulation of signal transduction"/>
    <property type="evidence" value="ECO:0007669"/>
    <property type="project" value="UniProtKB-ARBA"/>
</dbReference>
<keyword evidence="17" id="KW-0325">Glycoprotein</keyword>
<dbReference type="SUPFAM" id="SSF57184">
    <property type="entry name" value="Growth factor receptor domain"/>
    <property type="match status" value="4"/>
</dbReference>
<feature type="domain" description="EGF-like" evidence="22">
    <location>
        <begin position="2283"/>
        <end position="2319"/>
    </location>
</feature>
<dbReference type="GO" id="GO:0060562">
    <property type="term" value="P:epithelial tube morphogenesis"/>
    <property type="evidence" value="ECO:0007669"/>
    <property type="project" value="UniProtKB-ARBA"/>
</dbReference>
<feature type="disulfide bond" evidence="18">
    <location>
        <begin position="2233"/>
        <end position="2242"/>
    </location>
</feature>
<feature type="domain" description="HYR" evidence="23">
    <location>
        <begin position="1147"/>
        <end position="1231"/>
    </location>
</feature>
<keyword evidence="10" id="KW-0732">Signal</keyword>
<feature type="domain" description="Sushi" evidence="24">
    <location>
        <begin position="286"/>
        <end position="349"/>
    </location>
</feature>
<evidence type="ECO:0000313" key="27">
    <source>
        <dbReference type="Proteomes" id="UP001249851"/>
    </source>
</evidence>
<evidence type="ECO:0000256" key="11">
    <source>
        <dbReference type="ARBA" id="ARBA00022737"/>
    </source>
</evidence>
<feature type="disulfide bond" evidence="18">
    <location>
        <begin position="2309"/>
        <end position="2318"/>
    </location>
</feature>
<evidence type="ECO:0000256" key="12">
    <source>
        <dbReference type="ARBA" id="ARBA00022782"/>
    </source>
</evidence>
<dbReference type="SMART" id="SM00179">
    <property type="entry name" value="EGF_CA"/>
    <property type="match status" value="23"/>
</dbReference>
<feature type="compositionally biased region" description="Basic and acidic residues" evidence="20">
    <location>
        <begin position="2984"/>
        <end position="3000"/>
    </location>
</feature>
<feature type="region of interest" description="Disordered" evidence="20">
    <location>
        <begin position="150"/>
        <end position="176"/>
    </location>
</feature>
<feature type="domain" description="EGF-like" evidence="22">
    <location>
        <begin position="2245"/>
        <end position="2281"/>
    </location>
</feature>
<dbReference type="SMART" id="SM00159">
    <property type="entry name" value="PTX"/>
    <property type="match status" value="1"/>
</dbReference>
<feature type="disulfide bond" evidence="18">
    <location>
        <begin position="2684"/>
        <end position="2693"/>
    </location>
</feature>
<feature type="disulfide bond" evidence="18">
    <location>
        <begin position="2157"/>
        <end position="2166"/>
    </location>
</feature>
<evidence type="ECO:0000256" key="2">
    <source>
        <dbReference type="ARBA" id="ARBA00004498"/>
    </source>
</evidence>
<feature type="domain" description="HYR" evidence="23">
    <location>
        <begin position="935"/>
        <end position="1018"/>
    </location>
</feature>
<dbReference type="PANTHER" id="PTHR24033">
    <property type="entry name" value="EGF-LIKE DOMAIN-CONTAINING PROTEIN"/>
    <property type="match status" value="1"/>
</dbReference>
<feature type="disulfide bond" evidence="18">
    <location>
        <begin position="1967"/>
        <end position="1976"/>
    </location>
</feature>
<dbReference type="Gene3D" id="2.10.50.10">
    <property type="entry name" value="Tumor Necrosis Factor Receptor, subunit A, domain 2"/>
    <property type="match status" value="3"/>
</dbReference>
<dbReference type="GO" id="GO:0051240">
    <property type="term" value="P:positive regulation of multicellular organismal process"/>
    <property type="evidence" value="ECO:0007669"/>
    <property type="project" value="UniProtKB-ARBA"/>
</dbReference>
<dbReference type="Gene3D" id="2.20.100.10">
    <property type="entry name" value="Thrombospondin type-1 (TSP1) repeat"/>
    <property type="match status" value="1"/>
</dbReference>
<feature type="disulfide bond" evidence="18">
    <location>
        <begin position="1815"/>
        <end position="1824"/>
    </location>
</feature>
<evidence type="ECO:0000256" key="5">
    <source>
        <dbReference type="ARBA" id="ARBA00022525"/>
    </source>
</evidence>
<keyword evidence="19" id="KW-0768">Sushi</keyword>
<feature type="domain" description="EGF-like" evidence="22">
    <location>
        <begin position="1827"/>
        <end position="1863"/>
    </location>
</feature>
<dbReference type="InterPro" id="IPR009030">
    <property type="entry name" value="Growth_fac_rcpt_cys_sf"/>
</dbReference>
<reference evidence="26" key="2">
    <citation type="journal article" date="2023" name="Science">
        <title>Genomic signatures of disease resistance in endangered staghorn corals.</title>
        <authorList>
            <person name="Vollmer S.V."/>
            <person name="Selwyn J.D."/>
            <person name="Despard B.A."/>
            <person name="Roesel C.L."/>
        </authorList>
    </citation>
    <scope>NUCLEOTIDE SEQUENCE</scope>
    <source>
        <strain evidence="26">K2</strain>
    </source>
</reference>
<dbReference type="InterPro" id="IPR000884">
    <property type="entry name" value="TSP1_rpt"/>
</dbReference>
<dbReference type="Pfam" id="PF00354">
    <property type="entry name" value="Pentaxin"/>
    <property type="match status" value="1"/>
</dbReference>
<feature type="domain" description="EGF-like" evidence="22">
    <location>
        <begin position="2321"/>
        <end position="2357"/>
    </location>
</feature>
<keyword evidence="9 21" id="KW-0812">Transmembrane</keyword>
<keyword evidence="15 21" id="KW-0472">Membrane</keyword>
<feature type="disulfide bond" evidence="18">
    <location>
        <begin position="2385"/>
        <end position="2394"/>
    </location>
</feature>
<dbReference type="GO" id="GO:0005911">
    <property type="term" value="C:cell-cell junction"/>
    <property type="evidence" value="ECO:0007669"/>
    <property type="project" value="UniProtKB-ARBA"/>
</dbReference>
<dbReference type="GO" id="GO:0016324">
    <property type="term" value="C:apical plasma membrane"/>
    <property type="evidence" value="ECO:0007669"/>
    <property type="project" value="UniProtKB-SubCell"/>
</dbReference>
<feature type="domain" description="EGF-like" evidence="22">
    <location>
        <begin position="2659"/>
        <end position="2694"/>
    </location>
</feature>
<dbReference type="Gene3D" id="2.10.70.10">
    <property type="entry name" value="Complement Module, domain 1"/>
    <property type="match status" value="10"/>
</dbReference>
<dbReference type="GO" id="GO:0005509">
    <property type="term" value="F:calcium ion binding"/>
    <property type="evidence" value="ECO:0007669"/>
    <property type="project" value="InterPro"/>
</dbReference>
<evidence type="ECO:0000313" key="26">
    <source>
        <dbReference type="EMBL" id="KAK2557471.1"/>
    </source>
</evidence>
<feature type="disulfide bond" evidence="18">
    <location>
        <begin position="2005"/>
        <end position="2014"/>
    </location>
</feature>
<accession>A0AAD9QA12</accession>
<evidence type="ECO:0000256" key="8">
    <source>
        <dbReference type="ARBA" id="ARBA00022553"/>
    </source>
</evidence>
<dbReference type="FunFam" id="2.10.25.10:FF:000327">
    <property type="entry name" value="neurogenic locus notch homolog protein 4"/>
    <property type="match status" value="2"/>
</dbReference>
<keyword evidence="13" id="KW-0106">Calcium</keyword>
<dbReference type="InterPro" id="IPR035976">
    <property type="entry name" value="Sushi/SCR/CCP_sf"/>
</dbReference>
<feature type="disulfide bond" evidence="18">
    <location>
        <begin position="1777"/>
        <end position="1786"/>
    </location>
</feature>
<dbReference type="GO" id="GO:0048598">
    <property type="term" value="P:embryonic morphogenesis"/>
    <property type="evidence" value="ECO:0007669"/>
    <property type="project" value="UniProtKB-ARBA"/>
</dbReference>
<dbReference type="PROSITE" id="PS50026">
    <property type="entry name" value="EGF_3"/>
    <property type="match status" value="23"/>
</dbReference>
<protein>
    <submittedName>
        <fullName evidence="26">Fibropellin-1</fullName>
    </submittedName>
</protein>
<reference evidence="26" key="1">
    <citation type="journal article" date="2023" name="G3 (Bethesda)">
        <title>Whole genome assembly and annotation of the endangered Caribbean coral Acropora cervicornis.</title>
        <authorList>
            <person name="Selwyn J.D."/>
            <person name="Vollmer S.V."/>
        </authorList>
    </citation>
    <scope>NUCLEOTIDE SEQUENCE</scope>
    <source>
        <strain evidence="26">K2</strain>
    </source>
</reference>
<dbReference type="CDD" id="cd00054">
    <property type="entry name" value="EGF_CA"/>
    <property type="match status" value="21"/>
</dbReference>
<dbReference type="GO" id="GO:0051093">
    <property type="term" value="P:negative regulation of developmental process"/>
    <property type="evidence" value="ECO:0007669"/>
    <property type="project" value="UniProtKB-ARBA"/>
</dbReference>
<feature type="domain" description="EGF-like" evidence="22">
    <location>
        <begin position="1979"/>
        <end position="2015"/>
    </location>
</feature>
<feature type="transmembrane region" description="Helical" evidence="21">
    <location>
        <begin position="3038"/>
        <end position="3060"/>
    </location>
</feature>
<evidence type="ECO:0000259" key="24">
    <source>
        <dbReference type="PROSITE" id="PS50923"/>
    </source>
</evidence>
<comment type="caution">
    <text evidence="18">Lacks conserved residue(s) required for the propagation of feature annotation.</text>
</comment>
<evidence type="ECO:0000256" key="16">
    <source>
        <dbReference type="ARBA" id="ARBA00023157"/>
    </source>
</evidence>
<feature type="domain" description="EGF-like" evidence="22">
    <location>
        <begin position="1903"/>
        <end position="1939"/>
    </location>
</feature>
<dbReference type="Gene3D" id="2.60.120.200">
    <property type="match status" value="1"/>
</dbReference>
<dbReference type="InterPro" id="IPR000152">
    <property type="entry name" value="EGF-type_Asp/Asn_hydroxyl_site"/>
</dbReference>
<feature type="domain" description="EGF-like" evidence="22">
    <location>
        <begin position="1865"/>
        <end position="1901"/>
    </location>
</feature>
<dbReference type="FunFam" id="2.10.25.10:FF:000321">
    <property type="entry name" value="Protein delta homolog 1"/>
    <property type="match status" value="1"/>
</dbReference>
<feature type="disulfide bond" evidence="18">
    <location>
        <begin position="2347"/>
        <end position="2356"/>
    </location>
</feature>
<feature type="disulfide bond" evidence="18">
    <location>
        <begin position="2425"/>
        <end position="2434"/>
    </location>
</feature>
<dbReference type="PROSITE" id="PS50092">
    <property type="entry name" value="TSP1"/>
    <property type="match status" value="1"/>
</dbReference>
<feature type="disulfide bond" evidence="18">
    <location>
        <begin position="2043"/>
        <end position="2052"/>
    </location>
</feature>
<evidence type="ECO:0000256" key="6">
    <source>
        <dbReference type="ARBA" id="ARBA00022530"/>
    </source>
</evidence>
<feature type="domain" description="Sushi" evidence="24">
    <location>
        <begin position="877"/>
        <end position="936"/>
    </location>
</feature>
<dbReference type="SMART" id="SM00032">
    <property type="entry name" value="CCP"/>
    <property type="match status" value="10"/>
</dbReference>
<feature type="domain" description="EGF-like" evidence="22">
    <location>
        <begin position="1675"/>
        <end position="1711"/>
    </location>
</feature>
<feature type="disulfide bond" evidence="18">
    <location>
        <begin position="2721"/>
        <end position="2730"/>
    </location>
</feature>
<keyword evidence="14 21" id="KW-1133">Transmembrane helix</keyword>
<evidence type="ECO:0000256" key="4">
    <source>
        <dbReference type="ARBA" id="ARBA00022475"/>
    </source>
</evidence>
<feature type="disulfide bond" evidence="18">
    <location>
        <begin position="2406"/>
        <end position="2423"/>
    </location>
</feature>
<evidence type="ECO:0000256" key="14">
    <source>
        <dbReference type="ARBA" id="ARBA00022989"/>
    </source>
</evidence>
<dbReference type="Pfam" id="PF12661">
    <property type="entry name" value="hEGF"/>
    <property type="match status" value="4"/>
</dbReference>
<dbReference type="GO" id="GO:0080090">
    <property type="term" value="P:regulation of primary metabolic process"/>
    <property type="evidence" value="ECO:0007669"/>
    <property type="project" value="UniProtKB-ARBA"/>
</dbReference>
<evidence type="ECO:0000256" key="10">
    <source>
        <dbReference type="ARBA" id="ARBA00022729"/>
    </source>
</evidence>
<comment type="subcellular location">
    <subcellularLocation>
        <location evidence="1">Apical cell membrane</location>
        <topology evidence="1">Single-pass type I membrane protein</topology>
    </subcellularLocation>
    <subcellularLocation>
        <location evidence="2">Secreted</location>
        <location evidence="2">Extracellular space</location>
        <location evidence="2">Extracellular matrix</location>
    </subcellularLocation>
</comment>
<dbReference type="Pfam" id="PF07699">
    <property type="entry name" value="Ephrin_rec_like"/>
    <property type="match status" value="4"/>
</dbReference>
<dbReference type="FunFam" id="2.10.25.10:FF:000143">
    <property type="entry name" value="Protein crumbs 1"/>
    <property type="match status" value="3"/>
</dbReference>
<dbReference type="InterPro" id="IPR013032">
    <property type="entry name" value="EGF-like_CS"/>
</dbReference>
<dbReference type="PROSITE" id="PS00010">
    <property type="entry name" value="ASX_HYDROXYL"/>
    <property type="match status" value="21"/>
</dbReference>
<dbReference type="InterPro" id="IPR001881">
    <property type="entry name" value="EGF-like_Ca-bd_dom"/>
</dbReference>
<dbReference type="FunFam" id="2.10.25.10:FF:000247">
    <property type="entry name" value="Delta/notch like EGF repeat containing"/>
    <property type="match status" value="1"/>
</dbReference>
<evidence type="ECO:0000256" key="3">
    <source>
        <dbReference type="ARBA" id="ARBA00022473"/>
    </source>
</evidence>